<accession>A0A3S1BB06</accession>
<dbReference type="RefSeq" id="WP_127080234.1">
    <property type="nucleotide sequence ID" value="NZ_RSCL01000003.1"/>
</dbReference>
<sequence length="256" mass="27509">MAIATRIDSSLSPTITQSTLADALKTAFINAGFSTPTDDYTSGTDRILVYRFDTETARNKGRNFLRVRISNTLVIACLIGTDWNTTTKAMTDSSAEFAPTALSASLPINFVSLNCASEGRFIFLSQGTAFIPLGILIPANRPTWWNLDTWSYGYFFSTITGLNFRGSSANPYGNADNTALTSAFLSNSNPGLSRDSLAGLVLLNNSNSGISAKTSDDIGTAAGNGAIRYDTLSFNNNTQRYLLAVNTANGLIFRIQ</sequence>
<comment type="caution">
    <text evidence="1">The sequence shown here is derived from an EMBL/GenBank/DDBJ whole genome shotgun (WGS) entry which is preliminary data.</text>
</comment>
<proteinExistence type="predicted"/>
<organism evidence="1 2">
    <name type="scientific">Dulcicalothrix desertica PCC 7102</name>
    <dbReference type="NCBI Taxonomy" id="232991"/>
    <lineage>
        <taxon>Bacteria</taxon>
        <taxon>Bacillati</taxon>
        <taxon>Cyanobacteriota</taxon>
        <taxon>Cyanophyceae</taxon>
        <taxon>Nostocales</taxon>
        <taxon>Calotrichaceae</taxon>
        <taxon>Dulcicalothrix</taxon>
    </lineage>
</organism>
<name>A0A3S1BB06_9CYAN</name>
<dbReference type="EMBL" id="RSCL01000003">
    <property type="protein sequence ID" value="RUT08429.1"/>
    <property type="molecule type" value="Genomic_DNA"/>
</dbReference>
<gene>
    <name evidence="1" type="ORF">DSM106972_015970</name>
</gene>
<evidence type="ECO:0000313" key="2">
    <source>
        <dbReference type="Proteomes" id="UP000271624"/>
    </source>
</evidence>
<evidence type="ECO:0000313" key="1">
    <source>
        <dbReference type="EMBL" id="RUT08429.1"/>
    </source>
</evidence>
<dbReference type="Proteomes" id="UP000271624">
    <property type="component" value="Unassembled WGS sequence"/>
</dbReference>
<reference evidence="1" key="1">
    <citation type="submission" date="2018-12" db="EMBL/GenBank/DDBJ databases">
        <authorList>
            <person name="Will S."/>
            <person name="Neumann-Schaal M."/>
            <person name="Henke P."/>
        </authorList>
    </citation>
    <scope>NUCLEOTIDE SEQUENCE</scope>
    <source>
        <strain evidence="1">PCC 7102</strain>
    </source>
</reference>
<dbReference type="AlphaFoldDB" id="A0A3S1BB06"/>
<dbReference type="OrthoDB" id="514665at2"/>
<keyword evidence="2" id="KW-1185">Reference proteome</keyword>
<protein>
    <submittedName>
        <fullName evidence="1">Uncharacterized protein</fullName>
    </submittedName>
</protein>
<reference evidence="1" key="2">
    <citation type="journal article" date="2019" name="Genome Biol. Evol.">
        <title>Day and night: Metabolic profiles and evolutionary relationships of six axenic non-marine cyanobacteria.</title>
        <authorList>
            <person name="Will S.E."/>
            <person name="Henke P."/>
            <person name="Boedeker C."/>
            <person name="Huang S."/>
            <person name="Brinkmann H."/>
            <person name="Rohde M."/>
            <person name="Jarek M."/>
            <person name="Friedl T."/>
            <person name="Seufert S."/>
            <person name="Schumacher M."/>
            <person name="Overmann J."/>
            <person name="Neumann-Schaal M."/>
            <person name="Petersen J."/>
        </authorList>
    </citation>
    <scope>NUCLEOTIDE SEQUENCE [LARGE SCALE GENOMIC DNA]</scope>
    <source>
        <strain evidence="1">PCC 7102</strain>
    </source>
</reference>